<evidence type="ECO:0000313" key="3">
    <source>
        <dbReference type="EMBL" id="ADD08679.1"/>
    </source>
</evidence>
<dbReference type="InterPro" id="IPR015942">
    <property type="entry name" value="Asp/Glu/hydantoin_racemase"/>
</dbReference>
<dbReference type="Gene3D" id="3.40.50.1860">
    <property type="match status" value="2"/>
</dbReference>
<dbReference type="RefSeq" id="WP_008082503.1">
    <property type="nucleotide sequence ID" value="NC_013926.1"/>
</dbReference>
<dbReference type="SUPFAM" id="SSF53681">
    <property type="entry name" value="Aspartate/glutamate racemase"/>
    <property type="match status" value="2"/>
</dbReference>
<evidence type="ECO:0000256" key="2">
    <source>
        <dbReference type="ARBA" id="ARBA00023235"/>
    </source>
</evidence>
<dbReference type="NCBIfam" id="TIGR00035">
    <property type="entry name" value="asp_race"/>
    <property type="match status" value="1"/>
</dbReference>
<accession>B5IAG5</accession>
<dbReference type="eggNOG" id="arCOG02005">
    <property type="taxonomic scope" value="Archaea"/>
</dbReference>
<dbReference type="GeneID" id="8827820"/>
<evidence type="ECO:0000313" key="4">
    <source>
        <dbReference type="Proteomes" id="UP000001400"/>
    </source>
</evidence>
<dbReference type="AlphaFoldDB" id="B5IAG5"/>
<dbReference type="GO" id="GO:0047661">
    <property type="term" value="F:amino-acid racemase activity"/>
    <property type="evidence" value="ECO:0007669"/>
    <property type="project" value="InterPro"/>
</dbReference>
<dbReference type="PANTHER" id="PTHR21198:SF7">
    <property type="entry name" value="ASPARTATE-GLUTAMATE RACEMASE FAMILY"/>
    <property type="match status" value="1"/>
</dbReference>
<gene>
    <name evidence="3" type="ordered locus">Aboo_0870</name>
</gene>
<keyword evidence="2" id="KW-0413">Isomerase</keyword>
<dbReference type="InterPro" id="IPR004380">
    <property type="entry name" value="Asp_race"/>
</dbReference>
<dbReference type="Proteomes" id="UP000001400">
    <property type="component" value="Chromosome"/>
</dbReference>
<proteinExistence type="inferred from homology"/>
<comment type="similarity">
    <text evidence="1">Belongs to the aspartate/glutamate racemases family.</text>
</comment>
<organism evidence="3 4">
    <name type="scientific">Aciduliprofundum boonei (strain DSM 19572 / T469)</name>
    <dbReference type="NCBI Taxonomy" id="439481"/>
    <lineage>
        <taxon>Archaea</taxon>
        <taxon>Methanobacteriati</taxon>
        <taxon>Thermoplasmatota</taxon>
        <taxon>DHVE2 group</taxon>
        <taxon>Candidatus Aciduliprofundum</taxon>
    </lineage>
</organism>
<keyword evidence="4" id="KW-1185">Reference proteome</keyword>
<sequence length="225" mass="25819">MKRIGIVGGTTPESSVYYYRNFIEVSRELFENDFYPEMIIFNLNFKKFKSAKDWDDREIYLLEIIKALEHAGAEIIALSANTPHIVFDSLAKKTNAKMISIIDALAEEAKNKGYKKLLLMGTKTTMTSGFYKRKLEEHGFEVIVPEEYVDEIDRIIFQELSHGVLKSKNRLINIVESYKKKYEDLDAAILGCTELPIALKEGDTSIPLLDTAKIHMRKIIEEAMK</sequence>
<dbReference type="InterPro" id="IPR001920">
    <property type="entry name" value="Asp/Glu_race"/>
</dbReference>
<name>B5IAG5_ACIB4</name>
<dbReference type="OrthoDB" id="359340at2157"/>
<dbReference type="STRING" id="439481.Aboo_0870"/>
<dbReference type="Pfam" id="PF01177">
    <property type="entry name" value="Asp_Glu_race"/>
    <property type="match status" value="1"/>
</dbReference>
<protein>
    <submittedName>
        <fullName evidence="3">Aspartate racemase</fullName>
    </submittedName>
</protein>
<dbReference type="HOGENOM" id="CLU_055360_2_1_2"/>
<dbReference type="PANTHER" id="PTHR21198">
    <property type="entry name" value="GLUTAMATE RACEMASE"/>
    <property type="match status" value="1"/>
</dbReference>
<reference evidence="3" key="1">
    <citation type="submission" date="2010-02" db="EMBL/GenBank/DDBJ databases">
        <title>Complete sequence of Aciduliprofundum boonei T469.</title>
        <authorList>
            <consortium name="US DOE Joint Genome Institute"/>
            <person name="Lucas S."/>
            <person name="Copeland A."/>
            <person name="Lapidus A."/>
            <person name="Cheng J.-F."/>
            <person name="Bruce D."/>
            <person name="Goodwin L."/>
            <person name="Pitluck S."/>
            <person name="Saunders E."/>
            <person name="Detter J.C."/>
            <person name="Han C."/>
            <person name="Tapia R."/>
            <person name="Land M."/>
            <person name="Hauser L."/>
            <person name="Kyrpides N."/>
            <person name="Mikhailova N."/>
            <person name="Flores G."/>
            <person name="Reysenbach A.-L."/>
            <person name="Woyke T."/>
        </authorList>
    </citation>
    <scope>NUCLEOTIDE SEQUENCE</scope>
    <source>
        <strain evidence="3">T469</strain>
    </source>
</reference>
<evidence type="ECO:0000256" key="1">
    <source>
        <dbReference type="ARBA" id="ARBA00007847"/>
    </source>
</evidence>
<dbReference type="KEGG" id="abi:Aboo_0870"/>
<dbReference type="EMBL" id="CP001941">
    <property type="protein sequence ID" value="ADD08679.1"/>
    <property type="molecule type" value="Genomic_DNA"/>
</dbReference>